<proteinExistence type="predicted"/>
<evidence type="ECO:0000259" key="1">
    <source>
        <dbReference type="Pfam" id="PF24480"/>
    </source>
</evidence>
<dbReference type="Proteomes" id="UP001141327">
    <property type="component" value="Unassembled WGS sequence"/>
</dbReference>
<name>A0ABQ8UNA3_9EUKA</name>
<dbReference type="InterPro" id="IPR057632">
    <property type="entry name" value="TPGS1_C"/>
</dbReference>
<evidence type="ECO:0000313" key="3">
    <source>
        <dbReference type="Proteomes" id="UP001141327"/>
    </source>
</evidence>
<feature type="domain" description="Tubulin polyglutamylase complex subunit 1-like C-terminal" evidence="1">
    <location>
        <begin position="55"/>
        <end position="147"/>
    </location>
</feature>
<dbReference type="InterPro" id="IPR011992">
    <property type="entry name" value="EF-hand-dom_pair"/>
</dbReference>
<organism evidence="2 3">
    <name type="scientific">Paratrimastix pyriformis</name>
    <dbReference type="NCBI Taxonomy" id="342808"/>
    <lineage>
        <taxon>Eukaryota</taxon>
        <taxon>Metamonada</taxon>
        <taxon>Preaxostyla</taxon>
        <taxon>Paratrimastigidae</taxon>
        <taxon>Paratrimastix</taxon>
    </lineage>
</organism>
<gene>
    <name evidence="2" type="ORF">PAPYR_2878</name>
</gene>
<evidence type="ECO:0000313" key="2">
    <source>
        <dbReference type="EMBL" id="KAJ4460660.1"/>
    </source>
</evidence>
<protein>
    <submittedName>
        <fullName evidence="2">Tubulin polyglutamylase complex subunit 1</fullName>
    </submittedName>
</protein>
<dbReference type="Gene3D" id="1.20.890.10">
    <property type="entry name" value="cAMP-dependent protein kinase regulatory subunit, dimerization-anchoring domain"/>
    <property type="match status" value="1"/>
</dbReference>
<keyword evidence="3" id="KW-1185">Reference proteome</keyword>
<comment type="caution">
    <text evidence="2">The sequence shown here is derived from an EMBL/GenBank/DDBJ whole genome shotgun (WGS) entry which is preliminary data.</text>
</comment>
<sequence length="233" mass="26040">MGTKRLAFRLSEEEYLDRYGVGAYLKDVATLLLENRPDDPCAFIEQYFRNAMQQEGSNDIMRAYRYLRLAPFSMPTFLDNVVSAFTNLTTQHNLASSDFLQLLRMLCEDLPPGITDQLLSPLETRAPCSISFEEFVTWVKRVLIFEGLFKDGMSRWRAAAQPLSVDAVLRELLGSAFRVSGSSPQRDKLLPDAAILGLALINAVPDPLALSETRENAGSVLLRHAPLQGTPSR</sequence>
<dbReference type="InterPro" id="IPR039235">
    <property type="entry name" value="TPGS1"/>
</dbReference>
<accession>A0ABQ8UNA3</accession>
<dbReference type="SUPFAM" id="SSF47391">
    <property type="entry name" value="Dimerization-anchoring domain of cAMP-dependent PK regulatory subunit"/>
    <property type="match status" value="1"/>
</dbReference>
<dbReference type="PANTHER" id="PTHR31932">
    <property type="entry name" value="TUBULIN POLYGLUTAMYLASE COMPLEX SUBUNIT 1"/>
    <property type="match status" value="1"/>
</dbReference>
<reference evidence="2" key="1">
    <citation type="journal article" date="2022" name="bioRxiv">
        <title>Genomics of Preaxostyla Flagellates Illuminates Evolutionary Transitions and the Path Towards Mitochondrial Loss.</title>
        <authorList>
            <person name="Novak L.V.F."/>
            <person name="Treitli S.C."/>
            <person name="Pyrih J."/>
            <person name="Halakuc P."/>
            <person name="Pipaliya S.V."/>
            <person name="Vacek V."/>
            <person name="Brzon O."/>
            <person name="Soukal P."/>
            <person name="Eme L."/>
            <person name="Dacks J.B."/>
            <person name="Karnkowska A."/>
            <person name="Elias M."/>
            <person name="Hampl V."/>
        </authorList>
    </citation>
    <scope>NUCLEOTIDE SEQUENCE</scope>
    <source>
        <strain evidence="2">RCP-MX</strain>
    </source>
</reference>
<dbReference type="EMBL" id="JAPMOS010000011">
    <property type="protein sequence ID" value="KAJ4460660.1"/>
    <property type="molecule type" value="Genomic_DNA"/>
</dbReference>
<dbReference type="SUPFAM" id="SSF47473">
    <property type="entry name" value="EF-hand"/>
    <property type="match status" value="1"/>
</dbReference>
<dbReference type="PANTHER" id="PTHR31932:SF2">
    <property type="entry name" value="TUBULIN POLYGLUTAMYLASE COMPLEX SUBUNIT 1"/>
    <property type="match status" value="1"/>
</dbReference>
<dbReference type="Pfam" id="PF24480">
    <property type="entry name" value="TPGS1_C"/>
    <property type="match status" value="1"/>
</dbReference>